<dbReference type="NCBIfam" id="NF004633">
    <property type="entry name" value="PRK05978.1"/>
    <property type="match status" value="1"/>
</dbReference>
<proteinExistence type="predicted"/>
<feature type="transmembrane region" description="Helical" evidence="2">
    <location>
        <begin position="94"/>
        <end position="115"/>
    </location>
</feature>
<dbReference type="AlphaFoldDB" id="A0A4S8PY26"/>
<dbReference type="InterPro" id="IPR009325">
    <property type="entry name" value="DUF983"/>
</dbReference>
<name>A0A4S8PY26_9HYPH</name>
<evidence type="ECO:0000256" key="2">
    <source>
        <dbReference type="SAM" id="Phobius"/>
    </source>
</evidence>
<evidence type="ECO:0000256" key="1">
    <source>
        <dbReference type="SAM" id="MobiDB-lite"/>
    </source>
</evidence>
<keyword evidence="2" id="KW-0812">Transmembrane</keyword>
<evidence type="ECO:0000313" key="3">
    <source>
        <dbReference type="EMBL" id="THV33139.1"/>
    </source>
</evidence>
<keyword evidence="2" id="KW-1133">Transmembrane helix</keyword>
<keyword evidence="2" id="KW-0472">Membrane</keyword>
<dbReference type="Proteomes" id="UP000307378">
    <property type="component" value="Unassembled WGS sequence"/>
</dbReference>
<dbReference type="RefSeq" id="WP_136542564.1">
    <property type="nucleotide sequence ID" value="NZ_STGU01000011.1"/>
</dbReference>
<protein>
    <submittedName>
        <fullName evidence="3">DUF983 domain-containing protein</fullName>
    </submittedName>
</protein>
<accession>A0A4S8PY26</accession>
<comment type="caution">
    <text evidence="3">The sequence shown here is derived from an EMBL/GenBank/DDBJ whole genome shotgun (WGS) entry which is preliminary data.</text>
</comment>
<feature type="transmembrane region" description="Helical" evidence="2">
    <location>
        <begin position="68"/>
        <end position="88"/>
    </location>
</feature>
<reference evidence="3 4" key="1">
    <citation type="submission" date="2019-04" db="EMBL/GenBank/DDBJ databases">
        <title>genome sequence of strain W3.</title>
        <authorList>
            <person name="Gao J."/>
            <person name="Sun J."/>
        </authorList>
    </citation>
    <scope>NUCLEOTIDE SEQUENCE [LARGE SCALE GENOMIC DNA]</scope>
    <source>
        <strain evidence="3 4">W3</strain>
    </source>
</reference>
<sequence>MTVNQTPVTMQYGASDKTDRPLGRSIKRGMLNQCPACGSGKLFRSYLKVVDNCAACGEDYHHHRADDLPAYLVILILGHVLVGGFMATDLVFVLPAWVHFAIWAPIGVVTSLLCLQPIKGGVVGLQWALRMHGFGGKEDEPEAFVEGRD</sequence>
<dbReference type="EMBL" id="STGU01000011">
    <property type="protein sequence ID" value="THV33139.1"/>
    <property type="molecule type" value="Genomic_DNA"/>
</dbReference>
<feature type="region of interest" description="Disordered" evidence="1">
    <location>
        <begin position="1"/>
        <end position="21"/>
    </location>
</feature>
<dbReference type="Pfam" id="PF06170">
    <property type="entry name" value="DUF983"/>
    <property type="match status" value="1"/>
</dbReference>
<evidence type="ECO:0000313" key="4">
    <source>
        <dbReference type="Proteomes" id="UP000307378"/>
    </source>
</evidence>
<organism evidence="3 4">
    <name type="scientific">Rhizobium rosettiformans W3</name>
    <dbReference type="NCBI Taxonomy" id="538378"/>
    <lineage>
        <taxon>Bacteria</taxon>
        <taxon>Pseudomonadati</taxon>
        <taxon>Pseudomonadota</taxon>
        <taxon>Alphaproteobacteria</taxon>
        <taxon>Hyphomicrobiales</taxon>
        <taxon>Rhizobiaceae</taxon>
        <taxon>Rhizobium/Agrobacterium group</taxon>
        <taxon>Rhizobium</taxon>
    </lineage>
</organism>
<gene>
    <name evidence="3" type="ORF">FAA86_18280</name>
</gene>